<keyword evidence="2" id="KW-1133">Transmembrane helix</keyword>
<dbReference type="PANTHER" id="PTHR42736">
    <property type="entry name" value="PROTEIN-GLUTAMINE GAMMA-GLUTAMYLTRANSFERASE"/>
    <property type="match status" value="1"/>
</dbReference>
<feature type="compositionally biased region" description="Polar residues" evidence="1">
    <location>
        <begin position="573"/>
        <end position="589"/>
    </location>
</feature>
<feature type="transmembrane region" description="Helical" evidence="2">
    <location>
        <begin position="164"/>
        <end position="182"/>
    </location>
</feature>
<feature type="transmembrane region" description="Helical" evidence="2">
    <location>
        <begin position="117"/>
        <end position="134"/>
    </location>
</feature>
<accession>A0ABS1T9L0</accession>
<dbReference type="Gene3D" id="3.10.620.30">
    <property type="match status" value="1"/>
</dbReference>
<dbReference type="Pfam" id="PF01841">
    <property type="entry name" value="Transglut_core"/>
    <property type="match status" value="1"/>
</dbReference>
<evidence type="ECO:0000313" key="4">
    <source>
        <dbReference type="EMBL" id="MBL4935361.1"/>
    </source>
</evidence>
<dbReference type="RefSeq" id="WP_202747955.1">
    <property type="nucleotide sequence ID" value="NZ_JAESWC010000002.1"/>
</dbReference>
<dbReference type="InterPro" id="IPR038765">
    <property type="entry name" value="Papain-like_cys_pep_sf"/>
</dbReference>
<evidence type="ECO:0000313" key="5">
    <source>
        <dbReference type="Proteomes" id="UP000632377"/>
    </source>
</evidence>
<feature type="transmembrane region" description="Helical" evidence="2">
    <location>
        <begin position="9"/>
        <end position="27"/>
    </location>
</feature>
<sequence length="755" mass="87958">MSFLKENKFFIILIYINIMFIVTLAKICYKIENFNYLFISVLYLSGIIFYWAFSSIKKRVLKTIIIIFLVSAAVVYCFLNFNYVQAFFVNRIADNFNYINNLVAKSMSTDFTSFKPIFIMILPILTVIIISLSSKGLPNSVLVLNLTLIITLWYLGYTEEIKKILFYYVLITLSTYCINSFIYNTKKLSKKGIKIEIQSYKIFIYTILMCLLIAGISNILPQNFKGKYSSELQSKFYNKFINSGETQQEKGKKYKYDLSFSGYDNNKKKLGGPIVLNKLTAFKVNSEKTYYLRGAIKENYDGFSWSLDERKYTLKKPKEELVPQDKFYRSYAELNQQIKIIPQELNTSTLFTPSLPYNAEIVKGYTYYDDIPTLISNEVLVSPYTVYFYSLNYEGQQLLRNSTGKAKEVSGVYYSEAYKKYLQLPENISSRTYDLVYSLVKDKKNNFEKVNAIRDYLNKNYPYTLKVSKVPEGQEFLDYFLFTEKKGYCTYFATAETIMCRIAGIPARYVEGFNMTEEKDGDGLYVVRNENAHAWSEVLYLEDTNKGMWYTVDAVPNAVESIHKEEEADKLKTSNTPAVNPEINNNTSRKPGANNDKAYEESTGKIKIPPVILKLIYVIAAFITINIVAILTFIVKKKIIVDSKSSIPVYKYSLSRLETIGFINSKFMPDTNLISKMDVSLAQKVREVSVLAYREYYGEKEPVDFNKKDYYNYIEDYIRNNQSKFEYYIKKYYYIEKISLLKNKIVILYRKIRKL</sequence>
<gene>
    <name evidence="4" type="ORF">JK636_06275</name>
</gene>
<dbReference type="EMBL" id="JAESWC010000002">
    <property type="protein sequence ID" value="MBL4935361.1"/>
    <property type="molecule type" value="Genomic_DNA"/>
</dbReference>
<comment type="caution">
    <text evidence="4">The sequence shown here is derived from an EMBL/GenBank/DDBJ whole genome shotgun (WGS) entry which is preliminary data.</text>
</comment>
<organism evidence="4 5">
    <name type="scientific">Clostridium rhizosphaerae</name>
    <dbReference type="NCBI Taxonomy" id="2803861"/>
    <lineage>
        <taxon>Bacteria</taxon>
        <taxon>Bacillati</taxon>
        <taxon>Bacillota</taxon>
        <taxon>Clostridia</taxon>
        <taxon>Eubacteriales</taxon>
        <taxon>Clostridiaceae</taxon>
        <taxon>Clostridium</taxon>
    </lineage>
</organism>
<dbReference type="SUPFAM" id="SSF54001">
    <property type="entry name" value="Cysteine proteinases"/>
    <property type="match status" value="1"/>
</dbReference>
<reference evidence="4 5" key="1">
    <citation type="submission" date="2021-01" db="EMBL/GenBank/DDBJ databases">
        <title>Genome public.</title>
        <authorList>
            <person name="Liu C."/>
            <person name="Sun Q."/>
        </authorList>
    </citation>
    <scope>NUCLEOTIDE SEQUENCE [LARGE SCALE GENOMIC DNA]</scope>
    <source>
        <strain evidence="4 5">YIM B02515</strain>
    </source>
</reference>
<keyword evidence="2" id="KW-0472">Membrane</keyword>
<evidence type="ECO:0000256" key="2">
    <source>
        <dbReference type="SAM" id="Phobius"/>
    </source>
</evidence>
<dbReference type="InterPro" id="IPR052901">
    <property type="entry name" value="Bact_TGase-like"/>
</dbReference>
<feature type="transmembrane region" description="Helical" evidence="2">
    <location>
        <begin position="202"/>
        <end position="220"/>
    </location>
</feature>
<evidence type="ECO:0000256" key="1">
    <source>
        <dbReference type="SAM" id="MobiDB-lite"/>
    </source>
</evidence>
<feature type="domain" description="Transglutaminase-like" evidence="3">
    <location>
        <begin position="481"/>
        <end position="556"/>
    </location>
</feature>
<dbReference type="PANTHER" id="PTHR42736:SF1">
    <property type="entry name" value="PROTEIN-GLUTAMINE GAMMA-GLUTAMYLTRANSFERASE"/>
    <property type="match status" value="1"/>
</dbReference>
<dbReference type="InterPro" id="IPR002931">
    <property type="entry name" value="Transglutaminase-like"/>
</dbReference>
<feature type="transmembrane region" description="Helical" evidence="2">
    <location>
        <begin position="60"/>
        <end position="81"/>
    </location>
</feature>
<name>A0ABS1T9L0_9CLOT</name>
<evidence type="ECO:0000259" key="3">
    <source>
        <dbReference type="SMART" id="SM00460"/>
    </source>
</evidence>
<proteinExistence type="predicted"/>
<dbReference type="Proteomes" id="UP000632377">
    <property type="component" value="Unassembled WGS sequence"/>
</dbReference>
<feature type="region of interest" description="Disordered" evidence="1">
    <location>
        <begin position="566"/>
        <end position="597"/>
    </location>
</feature>
<feature type="transmembrane region" description="Helical" evidence="2">
    <location>
        <begin position="141"/>
        <end position="158"/>
    </location>
</feature>
<dbReference type="SMART" id="SM00460">
    <property type="entry name" value="TGc"/>
    <property type="match status" value="1"/>
</dbReference>
<keyword evidence="5" id="KW-1185">Reference proteome</keyword>
<keyword evidence="2" id="KW-0812">Transmembrane</keyword>
<feature type="transmembrane region" description="Helical" evidence="2">
    <location>
        <begin position="33"/>
        <end position="53"/>
    </location>
</feature>
<protein>
    <recommendedName>
        <fullName evidence="3">Transglutaminase-like domain-containing protein</fullName>
    </recommendedName>
</protein>
<feature type="transmembrane region" description="Helical" evidence="2">
    <location>
        <begin position="615"/>
        <end position="635"/>
    </location>
</feature>